<dbReference type="EMBL" id="WOFH01000025">
    <property type="protein sequence ID" value="MUN42800.1"/>
    <property type="molecule type" value="Genomic_DNA"/>
</dbReference>
<dbReference type="InterPro" id="IPR017517">
    <property type="entry name" value="Maleyloyr_isom"/>
</dbReference>
<feature type="domain" description="Mycothiol-dependent maleylpyruvate isomerase metal-binding" evidence="1">
    <location>
        <begin position="40"/>
        <end position="157"/>
    </location>
</feature>
<reference evidence="2 3" key="1">
    <citation type="submission" date="2019-11" db="EMBL/GenBank/DDBJ databases">
        <authorList>
            <person name="Cao P."/>
        </authorList>
    </citation>
    <scope>NUCLEOTIDE SEQUENCE [LARGE SCALE GENOMIC DNA]</scope>
    <source>
        <strain evidence="2 3">NEAU-AAG5</strain>
    </source>
</reference>
<keyword evidence="2" id="KW-0670">Pyruvate</keyword>
<dbReference type="NCBIfam" id="TIGR03083">
    <property type="entry name" value="maleylpyruvate isomerase family mycothiol-dependent enzyme"/>
    <property type="match status" value="1"/>
</dbReference>
<sequence>MLPAVSPTTWSNARHSVEITGARFAELLLSVPSEAMATVDWTVADTAAHLVTISDAYRRMLGKSGSLSESPVIAEVIPRTTVDTVAQFNDVALAQLTERDVRTLAGRLREDIAAIQRACDDLDPDEPIDWLGGSRVPAAGVLAHLVNEMQVHGRDIARATGTRWAILPADAALFFELFLLGVTRHGYGHLLDWNRPEHRGRVAVEFRSAYTSPAVMVLDNGRVSIGHPGRDIDVKVRFDPVYLNLMLFGRVSRARAALTGKIVVWGRRPWLLPVFMRKMRLPS</sequence>
<dbReference type="InterPro" id="IPR036527">
    <property type="entry name" value="SCP2_sterol-bd_dom_sf"/>
</dbReference>
<dbReference type="SUPFAM" id="SSF109854">
    <property type="entry name" value="DinB/YfiT-like putative metalloenzymes"/>
    <property type="match status" value="1"/>
</dbReference>
<dbReference type="AlphaFoldDB" id="A0A7K1LEE0"/>
<comment type="caution">
    <text evidence="2">The sequence shown here is derived from an EMBL/GenBank/DDBJ whole genome shotgun (WGS) entry which is preliminary data.</text>
</comment>
<gene>
    <name evidence="2" type="ORF">GNZ18_40355</name>
</gene>
<dbReference type="GO" id="GO:0046872">
    <property type="term" value="F:metal ion binding"/>
    <property type="evidence" value="ECO:0007669"/>
    <property type="project" value="InterPro"/>
</dbReference>
<dbReference type="InterPro" id="IPR024344">
    <property type="entry name" value="MDMPI_metal-binding"/>
</dbReference>
<proteinExistence type="predicted"/>
<dbReference type="Proteomes" id="UP000432015">
    <property type="component" value="Unassembled WGS sequence"/>
</dbReference>
<name>A0A7K1LEE0_9ACTN</name>
<evidence type="ECO:0000259" key="1">
    <source>
        <dbReference type="Pfam" id="PF11716"/>
    </source>
</evidence>
<dbReference type="Gene3D" id="1.20.120.450">
    <property type="entry name" value="dinb family like domain"/>
    <property type="match status" value="1"/>
</dbReference>
<evidence type="ECO:0000313" key="2">
    <source>
        <dbReference type="EMBL" id="MUN42800.1"/>
    </source>
</evidence>
<keyword evidence="2" id="KW-0413">Isomerase</keyword>
<dbReference type="Pfam" id="PF11716">
    <property type="entry name" value="MDMPI_N"/>
    <property type="match status" value="1"/>
</dbReference>
<dbReference type="RefSeq" id="WP_156222824.1">
    <property type="nucleotide sequence ID" value="NZ_WOFH01000025.1"/>
</dbReference>
<dbReference type="SUPFAM" id="SSF55718">
    <property type="entry name" value="SCP-like"/>
    <property type="match status" value="1"/>
</dbReference>
<protein>
    <submittedName>
        <fullName evidence="2">Maleylpyruvate isomerase family mycothiol-dependent enzyme</fullName>
    </submittedName>
</protein>
<dbReference type="InterPro" id="IPR034660">
    <property type="entry name" value="DinB/YfiT-like"/>
</dbReference>
<dbReference type="GO" id="GO:0016853">
    <property type="term" value="F:isomerase activity"/>
    <property type="evidence" value="ECO:0007669"/>
    <property type="project" value="UniProtKB-KW"/>
</dbReference>
<organism evidence="2 3">
    <name type="scientific">Actinomadura litoris</name>
    <dbReference type="NCBI Taxonomy" id="2678616"/>
    <lineage>
        <taxon>Bacteria</taxon>
        <taxon>Bacillati</taxon>
        <taxon>Actinomycetota</taxon>
        <taxon>Actinomycetes</taxon>
        <taxon>Streptosporangiales</taxon>
        <taxon>Thermomonosporaceae</taxon>
        <taxon>Actinomadura</taxon>
    </lineage>
</organism>
<keyword evidence="3" id="KW-1185">Reference proteome</keyword>
<evidence type="ECO:0000313" key="3">
    <source>
        <dbReference type="Proteomes" id="UP000432015"/>
    </source>
</evidence>
<accession>A0A7K1LEE0</accession>